<dbReference type="Gene3D" id="3.40.462.20">
    <property type="match status" value="1"/>
</dbReference>
<dbReference type="GO" id="GO:0071949">
    <property type="term" value="F:FAD binding"/>
    <property type="evidence" value="ECO:0007669"/>
    <property type="project" value="InterPro"/>
</dbReference>
<evidence type="ECO:0000313" key="7">
    <source>
        <dbReference type="Proteomes" id="UP000664169"/>
    </source>
</evidence>
<name>A0A8H3ILR2_9LECA</name>
<accession>A0A8H3ILR2</accession>
<comment type="similarity">
    <text evidence="1">Belongs to the oxygen-dependent FAD-linked oxidoreductase family.</text>
</comment>
<dbReference type="InterPro" id="IPR050416">
    <property type="entry name" value="FAD-linked_Oxidoreductase"/>
</dbReference>
<keyword evidence="4" id="KW-0560">Oxidoreductase</keyword>
<dbReference type="SUPFAM" id="SSF56176">
    <property type="entry name" value="FAD-binding/transporter-associated domain-like"/>
    <property type="match status" value="1"/>
</dbReference>
<dbReference type="PROSITE" id="PS51387">
    <property type="entry name" value="FAD_PCMH"/>
    <property type="match status" value="1"/>
</dbReference>
<reference evidence="6" key="1">
    <citation type="submission" date="2021-03" db="EMBL/GenBank/DDBJ databases">
        <authorList>
            <person name="Tagirdzhanova G."/>
        </authorList>
    </citation>
    <scope>NUCLEOTIDE SEQUENCE</scope>
</reference>
<dbReference type="GO" id="GO:0016491">
    <property type="term" value="F:oxidoreductase activity"/>
    <property type="evidence" value="ECO:0007669"/>
    <property type="project" value="UniProtKB-KW"/>
</dbReference>
<organism evidence="6 7">
    <name type="scientific">Gomphillus americanus</name>
    <dbReference type="NCBI Taxonomy" id="1940652"/>
    <lineage>
        <taxon>Eukaryota</taxon>
        <taxon>Fungi</taxon>
        <taxon>Dikarya</taxon>
        <taxon>Ascomycota</taxon>
        <taxon>Pezizomycotina</taxon>
        <taxon>Lecanoromycetes</taxon>
        <taxon>OSLEUM clade</taxon>
        <taxon>Ostropomycetidae</taxon>
        <taxon>Ostropales</taxon>
        <taxon>Graphidaceae</taxon>
        <taxon>Gomphilloideae</taxon>
        <taxon>Gomphillus</taxon>
    </lineage>
</organism>
<comment type="caution">
    <text evidence="6">The sequence shown here is derived from an EMBL/GenBank/DDBJ whole genome shotgun (WGS) entry which is preliminary data.</text>
</comment>
<keyword evidence="2" id="KW-0285">Flavoprotein</keyword>
<evidence type="ECO:0000256" key="3">
    <source>
        <dbReference type="ARBA" id="ARBA00022827"/>
    </source>
</evidence>
<keyword evidence="7" id="KW-1185">Reference proteome</keyword>
<dbReference type="OrthoDB" id="407275at2759"/>
<dbReference type="InterPro" id="IPR006094">
    <property type="entry name" value="Oxid_FAD_bind_N"/>
</dbReference>
<dbReference type="Gene3D" id="3.30.465.10">
    <property type="match status" value="1"/>
</dbReference>
<dbReference type="AlphaFoldDB" id="A0A8H3ILR2"/>
<dbReference type="InterPro" id="IPR016166">
    <property type="entry name" value="FAD-bd_PCMH"/>
</dbReference>
<dbReference type="Proteomes" id="UP000664169">
    <property type="component" value="Unassembled WGS sequence"/>
</dbReference>
<dbReference type="InterPro" id="IPR036318">
    <property type="entry name" value="FAD-bd_PCMH-like_sf"/>
</dbReference>
<evidence type="ECO:0000313" key="6">
    <source>
        <dbReference type="EMBL" id="CAF9920000.1"/>
    </source>
</evidence>
<dbReference type="PANTHER" id="PTHR42973:SF15">
    <property type="entry name" value="FAD-BINDING PCMH-TYPE DOMAIN-CONTAINING PROTEIN"/>
    <property type="match status" value="1"/>
</dbReference>
<dbReference type="InterPro" id="IPR016169">
    <property type="entry name" value="FAD-bd_PCMH_sub2"/>
</dbReference>
<dbReference type="Pfam" id="PF08031">
    <property type="entry name" value="BBE"/>
    <property type="match status" value="1"/>
</dbReference>
<dbReference type="Pfam" id="PF01565">
    <property type="entry name" value="FAD_binding_4"/>
    <property type="match status" value="1"/>
</dbReference>
<dbReference type="EMBL" id="CAJPDQ010000015">
    <property type="protein sequence ID" value="CAF9920000.1"/>
    <property type="molecule type" value="Genomic_DNA"/>
</dbReference>
<proteinExistence type="inferred from homology"/>
<sequence length="490" mass="52355">MAGVVLHLPTVELAVNRNMELNVPVSYSTSASYSQLAQPFNLRLAYSPAAIILPTTQQQVANAVTCAAQNNLKVQAKSGGHSYGSFSSGGKNGSVVIDLENFQGISVDANGVASVGGGVRLGNLALGIYNQSSRALSHGTCPGVGIGGHFTHGGYGYSARNWGLALDSIIGLDVVLANGTAIHTTSTAYPDLFYALRGAADSFGIVTTFYLQTQKAPTSVVYWQFPFSGLLKNPTAATNAMLHIQDWAQNASVVNRQLGGMGVYMDVDGTFKVSGIYFGDITTFSTKIQPELLRSLPTPVNPTVKTYSWIDSLHQLAGESLQQPTSGYNEHDDFFAKSLVVPQSSPLTSAGLTSYFNYISKNLNNGLAWFSIINLYGGADSQINAIPSSSASYADRSSLWVIQNYGWSNNHAAPFPTTIQPFISGLSNSLTSAQTQTKFTAYLNYLDPSLTAAQAHDLYYGSTVYTKLSGLKKQYDPNSVFWNPQAIGTS</sequence>
<dbReference type="InterPro" id="IPR012951">
    <property type="entry name" value="BBE"/>
</dbReference>
<dbReference type="PANTHER" id="PTHR42973">
    <property type="entry name" value="BINDING OXIDOREDUCTASE, PUTATIVE (AFU_ORTHOLOGUE AFUA_1G17690)-RELATED"/>
    <property type="match status" value="1"/>
</dbReference>
<evidence type="ECO:0000256" key="2">
    <source>
        <dbReference type="ARBA" id="ARBA00022630"/>
    </source>
</evidence>
<protein>
    <recommendedName>
        <fullName evidence="5">FAD-binding PCMH-type domain-containing protein</fullName>
    </recommendedName>
</protein>
<feature type="domain" description="FAD-binding PCMH-type" evidence="5">
    <location>
        <begin position="44"/>
        <end position="216"/>
    </location>
</feature>
<evidence type="ECO:0000256" key="1">
    <source>
        <dbReference type="ARBA" id="ARBA00005466"/>
    </source>
</evidence>
<evidence type="ECO:0000256" key="4">
    <source>
        <dbReference type="ARBA" id="ARBA00023002"/>
    </source>
</evidence>
<gene>
    <name evidence="6" type="ORF">GOMPHAMPRED_001952</name>
</gene>
<evidence type="ECO:0000259" key="5">
    <source>
        <dbReference type="PROSITE" id="PS51387"/>
    </source>
</evidence>
<keyword evidence="3" id="KW-0274">FAD</keyword>